<proteinExistence type="predicted"/>
<keyword evidence="8" id="KW-0350">Heme biosynthesis</keyword>
<evidence type="ECO:0000313" key="13">
    <source>
        <dbReference type="EMBL" id="MFC4698649.1"/>
    </source>
</evidence>
<evidence type="ECO:0000256" key="6">
    <source>
        <dbReference type="ARBA" id="ARBA00023002"/>
    </source>
</evidence>
<dbReference type="Pfam" id="PF02628">
    <property type="entry name" value="COX15-CtaA"/>
    <property type="match status" value="1"/>
</dbReference>
<evidence type="ECO:0000313" key="14">
    <source>
        <dbReference type="Proteomes" id="UP001595897"/>
    </source>
</evidence>
<keyword evidence="4" id="KW-0479">Metal-binding</keyword>
<evidence type="ECO:0000256" key="9">
    <source>
        <dbReference type="ARBA" id="ARBA00023136"/>
    </source>
</evidence>
<dbReference type="InterPro" id="IPR050450">
    <property type="entry name" value="COX15/CtaA_HemeA_synthase"/>
</dbReference>
<evidence type="ECO:0000256" key="12">
    <source>
        <dbReference type="SAM" id="Phobius"/>
    </source>
</evidence>
<evidence type="ECO:0000256" key="2">
    <source>
        <dbReference type="ARBA" id="ARBA00022475"/>
    </source>
</evidence>
<feature type="transmembrane region" description="Helical" evidence="12">
    <location>
        <begin position="307"/>
        <end position="324"/>
    </location>
</feature>
<accession>A0ABV9LR44</accession>
<sequence>MKKLVLISIFLALFVIVLGAYTRLTDAGLGCPDWPGCYGHVLVPQAEHHIEAANQAFPERPVEAEKAWNEMIHRYFAAGLGFIILLIAIAAIVNRAKGKIAPLKLPVLLLLLVSFQGMLGMWTVTLNLLPVVVMAHLLGGFTVLSCLFILYLRMTPFRIPGGDTQMRPLAKYAAIGIAILVWQIALGGWTSANYASLACTELPICEGDWVARLDFAGAFSVPAAENYEYGVHSYEERVTMHVLHRFGAIITVAYLCWLAFAIFTRSSSALMKKLTVVMLVVLAVQVGLGISNVVYTLPLTVATMHNAVAACLLLVMVLLTYTMYRKY</sequence>
<dbReference type="EMBL" id="JBHSGU010000001">
    <property type="protein sequence ID" value="MFC4698649.1"/>
    <property type="molecule type" value="Genomic_DNA"/>
</dbReference>
<feature type="transmembrane region" description="Helical" evidence="12">
    <location>
        <begin position="275"/>
        <end position="295"/>
    </location>
</feature>
<evidence type="ECO:0000256" key="5">
    <source>
        <dbReference type="ARBA" id="ARBA00022989"/>
    </source>
</evidence>
<comment type="caution">
    <text evidence="13">The sequence shown here is derived from an EMBL/GenBank/DDBJ whole genome shotgun (WGS) entry which is preliminary data.</text>
</comment>
<organism evidence="13 14">
    <name type="scientific">Glaciecola siphonariae</name>
    <dbReference type="NCBI Taxonomy" id="521012"/>
    <lineage>
        <taxon>Bacteria</taxon>
        <taxon>Pseudomonadati</taxon>
        <taxon>Pseudomonadota</taxon>
        <taxon>Gammaproteobacteria</taxon>
        <taxon>Alteromonadales</taxon>
        <taxon>Alteromonadaceae</taxon>
        <taxon>Glaciecola</taxon>
    </lineage>
</organism>
<evidence type="ECO:0000256" key="1">
    <source>
        <dbReference type="ARBA" id="ARBA00004141"/>
    </source>
</evidence>
<feature type="transmembrane region" description="Helical" evidence="12">
    <location>
        <begin position="75"/>
        <end position="93"/>
    </location>
</feature>
<evidence type="ECO:0000256" key="10">
    <source>
        <dbReference type="ARBA" id="ARBA00023157"/>
    </source>
</evidence>
<keyword evidence="2" id="KW-1003">Cell membrane</keyword>
<dbReference type="PANTHER" id="PTHR35457:SF1">
    <property type="entry name" value="HEME A SYNTHASE"/>
    <property type="match status" value="1"/>
</dbReference>
<feature type="transmembrane region" description="Helical" evidence="12">
    <location>
        <begin position="242"/>
        <end position="263"/>
    </location>
</feature>
<reference evidence="14" key="1">
    <citation type="journal article" date="2019" name="Int. J. Syst. Evol. Microbiol.">
        <title>The Global Catalogue of Microorganisms (GCM) 10K type strain sequencing project: providing services to taxonomists for standard genome sequencing and annotation.</title>
        <authorList>
            <consortium name="The Broad Institute Genomics Platform"/>
            <consortium name="The Broad Institute Genome Sequencing Center for Infectious Disease"/>
            <person name="Wu L."/>
            <person name="Ma J."/>
        </authorList>
    </citation>
    <scope>NUCLEOTIDE SEQUENCE [LARGE SCALE GENOMIC DNA]</scope>
    <source>
        <strain evidence="14">KACC 12507</strain>
    </source>
</reference>
<evidence type="ECO:0000256" key="11">
    <source>
        <dbReference type="ARBA" id="ARBA00023444"/>
    </source>
</evidence>
<dbReference type="RefSeq" id="WP_382405264.1">
    <property type="nucleotide sequence ID" value="NZ_JBHSGU010000001.1"/>
</dbReference>
<keyword evidence="7" id="KW-0408">Iron</keyword>
<keyword evidence="5 12" id="KW-1133">Transmembrane helix</keyword>
<keyword evidence="3 12" id="KW-0812">Transmembrane</keyword>
<comment type="pathway">
    <text evidence="11">Porphyrin-containing compound metabolism.</text>
</comment>
<keyword evidence="9 12" id="KW-0472">Membrane</keyword>
<protein>
    <submittedName>
        <fullName evidence="13">Heme A synthase</fullName>
    </submittedName>
</protein>
<keyword evidence="14" id="KW-1185">Reference proteome</keyword>
<dbReference type="InterPro" id="IPR003780">
    <property type="entry name" value="COX15/CtaA_fam"/>
</dbReference>
<keyword evidence="10" id="KW-1015">Disulfide bond</keyword>
<evidence type="ECO:0000256" key="7">
    <source>
        <dbReference type="ARBA" id="ARBA00023004"/>
    </source>
</evidence>
<dbReference type="Proteomes" id="UP001595897">
    <property type="component" value="Unassembled WGS sequence"/>
</dbReference>
<feature type="transmembrane region" description="Helical" evidence="12">
    <location>
        <begin position="131"/>
        <end position="152"/>
    </location>
</feature>
<feature type="transmembrane region" description="Helical" evidence="12">
    <location>
        <begin position="105"/>
        <end position="125"/>
    </location>
</feature>
<evidence type="ECO:0000256" key="3">
    <source>
        <dbReference type="ARBA" id="ARBA00022692"/>
    </source>
</evidence>
<keyword evidence="6" id="KW-0560">Oxidoreductase</keyword>
<evidence type="ECO:0000256" key="8">
    <source>
        <dbReference type="ARBA" id="ARBA00023133"/>
    </source>
</evidence>
<dbReference type="PANTHER" id="PTHR35457">
    <property type="entry name" value="HEME A SYNTHASE"/>
    <property type="match status" value="1"/>
</dbReference>
<comment type="subcellular location">
    <subcellularLocation>
        <location evidence="1">Membrane</location>
        <topology evidence="1">Multi-pass membrane protein</topology>
    </subcellularLocation>
</comment>
<feature type="transmembrane region" description="Helical" evidence="12">
    <location>
        <begin position="172"/>
        <end position="192"/>
    </location>
</feature>
<gene>
    <name evidence="13" type="ORF">ACFO4O_00560</name>
</gene>
<name>A0ABV9LR44_9ALTE</name>
<evidence type="ECO:0000256" key="4">
    <source>
        <dbReference type="ARBA" id="ARBA00022723"/>
    </source>
</evidence>